<dbReference type="STRING" id="53501.SAMN04488043_102202"/>
<organism evidence="2 3">
    <name type="scientific">Thalassovita gelatinovora</name>
    <name type="common">Thalassobius gelatinovorus</name>
    <dbReference type="NCBI Taxonomy" id="53501"/>
    <lineage>
        <taxon>Bacteria</taxon>
        <taxon>Pseudomonadati</taxon>
        <taxon>Pseudomonadota</taxon>
        <taxon>Alphaproteobacteria</taxon>
        <taxon>Rhodobacterales</taxon>
        <taxon>Roseobacteraceae</taxon>
        <taxon>Thalassovita</taxon>
    </lineage>
</organism>
<evidence type="ECO:0000256" key="1">
    <source>
        <dbReference type="SAM" id="MobiDB-lite"/>
    </source>
</evidence>
<gene>
    <name evidence="2" type="ORF">TG4357_01473</name>
</gene>
<protein>
    <submittedName>
        <fullName evidence="2">Uncharacterized protein</fullName>
    </submittedName>
</protein>
<evidence type="ECO:0000313" key="2">
    <source>
        <dbReference type="EMBL" id="CUH64749.1"/>
    </source>
</evidence>
<dbReference type="AlphaFoldDB" id="A0A0P1FAA8"/>
<reference evidence="2 3" key="1">
    <citation type="submission" date="2015-09" db="EMBL/GenBank/DDBJ databases">
        <authorList>
            <consortium name="Swine Surveillance"/>
        </authorList>
    </citation>
    <scope>NUCLEOTIDE SEQUENCE [LARGE SCALE GENOMIC DNA]</scope>
    <source>
        <strain evidence="2 3">CECT 4357</strain>
    </source>
</reference>
<name>A0A0P1FAA8_THAGE</name>
<dbReference type="EMBL" id="CYSA01000015">
    <property type="protein sequence ID" value="CUH64749.1"/>
    <property type="molecule type" value="Genomic_DNA"/>
</dbReference>
<accession>A0A0P1FAA8</accession>
<proteinExistence type="predicted"/>
<sequence>MAKADIVTLTSAAQREPTSVNAGKTSFPSRTTAFTVAPSTNVSATIRAFCTDQVDVVALASRKARRAAQGSFEPRPTKHIALRHSTVRTMFSGVQLQQEGPTQYEIHSKSQGNCGLQ</sequence>
<dbReference type="Proteomes" id="UP000051587">
    <property type="component" value="Unassembled WGS sequence"/>
</dbReference>
<evidence type="ECO:0000313" key="3">
    <source>
        <dbReference type="Proteomes" id="UP000051587"/>
    </source>
</evidence>
<keyword evidence="3" id="KW-1185">Reference proteome</keyword>
<feature type="region of interest" description="Disordered" evidence="1">
    <location>
        <begin position="98"/>
        <end position="117"/>
    </location>
</feature>